<dbReference type="OrthoDB" id="413460at2759"/>
<evidence type="ECO:0000256" key="12">
    <source>
        <dbReference type="ARBA" id="ARBA00023204"/>
    </source>
</evidence>
<dbReference type="InterPro" id="IPR000330">
    <property type="entry name" value="SNF2_N"/>
</dbReference>
<dbReference type="PANTHER" id="PTHR45629:SF7">
    <property type="entry name" value="DNA EXCISION REPAIR PROTEIN ERCC-6-RELATED"/>
    <property type="match status" value="1"/>
</dbReference>
<keyword evidence="12" id="KW-0234">DNA repair</keyword>
<evidence type="ECO:0000256" key="2">
    <source>
        <dbReference type="ARBA" id="ARBA00011467"/>
    </source>
</evidence>
<evidence type="ECO:0000313" key="19">
    <source>
        <dbReference type="EMBL" id="CAD5209121.1"/>
    </source>
</evidence>
<dbReference type="GO" id="GO:0051301">
    <property type="term" value="P:cell division"/>
    <property type="evidence" value="ECO:0007669"/>
    <property type="project" value="UniProtKB-KW"/>
</dbReference>
<feature type="compositionally biased region" description="Polar residues" evidence="16">
    <location>
        <begin position="22"/>
        <end position="40"/>
    </location>
</feature>
<feature type="region of interest" description="Disordered" evidence="16">
    <location>
        <begin position="1"/>
        <end position="60"/>
    </location>
</feature>
<dbReference type="GO" id="GO:0004386">
    <property type="term" value="F:helicase activity"/>
    <property type="evidence" value="ECO:0007669"/>
    <property type="project" value="UniProtKB-KW"/>
</dbReference>
<evidence type="ECO:0000256" key="10">
    <source>
        <dbReference type="ARBA" id="ARBA00022806"/>
    </source>
</evidence>
<keyword evidence="7" id="KW-0227">DNA damage</keyword>
<keyword evidence="9" id="KW-0378">Hydrolase</keyword>
<feature type="compositionally biased region" description="Basic and acidic residues" evidence="16">
    <location>
        <begin position="730"/>
        <end position="743"/>
    </location>
</feature>
<dbReference type="Pfam" id="PF00176">
    <property type="entry name" value="SNF2-rel_dom"/>
    <property type="match status" value="1"/>
</dbReference>
<feature type="region of interest" description="Disordered" evidence="16">
    <location>
        <begin position="730"/>
        <end position="759"/>
    </location>
</feature>
<evidence type="ECO:0000313" key="21">
    <source>
        <dbReference type="Proteomes" id="UP000659654"/>
    </source>
</evidence>
<sequence>MLKRRAPSQSPKVNPKDRNALKSANNSGAITPLRTRNQANFEDEEESDDESTEISRQEHEEMMRRILTRPFRVPIEGYKGAPTNRALGVRRSGAKTALHDPYEENALVLYVPVELNAHEKLRLDNKLRKVHVVVDPGLSSVLRPHQREGVQFMYECVTGRVIEGFSGCIMADEMGLGKTLQCIALMWTLLRQSPDGGPEINKVIVVCPSSLVKNWDKEIGKWLGGRVNSLPIDFGKKEEIIRHLETFINQLGKRVATPVIIISYETLRGYIEILNKQEVGLVICDEGHRLKNSDNQTYQALTSLKCNKRVLISGTPIQNDLLEYYSLVNFVNPGMLGSAQEFKKRFENPILRGRDASATLEHQKVGEEKLQEMVSLVNKCIIRRTSALLTKYLPIKYEVIICCKMTELQNKLYRKIITGKGRDVCNEATKKGLTSTALTLVTSLKKLCNHPHLIYDKVIQGDVGFQGCKEIYPEHYLRRPLDPVFSGKLRILDLLLAVTRQETNDKFVVVSNYTQTIDAIAELCNLRRYPYVRLDGSMSIKQRAKTVEKFNDPIAPEFIFLLSSKAGGCGLNLIGANRLVMFDPDWNPANDDQAMARVWRDGQKKNCFIYRLLARGTIEEKIFQRQTHKKALSSCVVDEEENVARHFSIDQLKTLFELNETAASDTHEKIKCERCLDGREVADPPPDSDTNSDLSHWFHVEKDARKVPDHILRRVHNQDIISFVFYQKSHEQHRMRAEERQEKEDEDYKPEEEGEEEED</sequence>
<evidence type="ECO:0000313" key="20">
    <source>
        <dbReference type="Proteomes" id="UP000095284"/>
    </source>
</evidence>
<feature type="domain" description="Helicase ATP-binding" evidence="17">
    <location>
        <begin position="159"/>
        <end position="334"/>
    </location>
</feature>
<dbReference type="InterPro" id="IPR027417">
    <property type="entry name" value="P-loop_NTPase"/>
</dbReference>
<dbReference type="GO" id="GO:0005524">
    <property type="term" value="F:ATP binding"/>
    <property type="evidence" value="ECO:0007669"/>
    <property type="project" value="UniProtKB-KW"/>
</dbReference>
<evidence type="ECO:0000256" key="3">
    <source>
        <dbReference type="ARBA" id="ARBA00015341"/>
    </source>
</evidence>
<dbReference type="SMR" id="A0A1I7SAH0"/>
<keyword evidence="21" id="KW-1185">Reference proteome</keyword>
<comment type="subunit">
    <text evidence="2">Interacts (via N-terminus) with spn-A/Rad51.</text>
</comment>
<reference evidence="22" key="1">
    <citation type="submission" date="2016-11" db="UniProtKB">
        <authorList>
            <consortium name="WormBaseParasite"/>
        </authorList>
    </citation>
    <scope>IDENTIFICATION</scope>
</reference>
<dbReference type="FunFam" id="3.40.50.300:FF:000332">
    <property type="entry name" value="DNA repair and recombination protein RAD54-like"/>
    <property type="match status" value="1"/>
</dbReference>
<evidence type="ECO:0000256" key="9">
    <source>
        <dbReference type="ARBA" id="ARBA00022801"/>
    </source>
</evidence>
<feature type="compositionally biased region" description="Acidic residues" evidence="16">
    <location>
        <begin position="744"/>
        <end position="759"/>
    </location>
</feature>
<dbReference type="CDD" id="cd18793">
    <property type="entry name" value="SF2_C_SNF"/>
    <property type="match status" value="1"/>
</dbReference>
<dbReference type="InterPro" id="IPR014001">
    <property type="entry name" value="Helicase_ATP-bd"/>
</dbReference>
<keyword evidence="5" id="KW-0132">Cell division</keyword>
<dbReference type="InterPro" id="IPR038718">
    <property type="entry name" value="SNF2-like_sf"/>
</dbReference>
<evidence type="ECO:0000256" key="15">
    <source>
        <dbReference type="ARBA" id="ARBA00029956"/>
    </source>
</evidence>
<proteinExistence type="inferred from homology"/>
<gene>
    <name evidence="19" type="ORF">BXYJ_LOCUS1284</name>
</gene>
<dbReference type="Gene3D" id="3.40.50.10810">
    <property type="entry name" value="Tandem AAA-ATPase domain"/>
    <property type="match status" value="1"/>
</dbReference>
<dbReference type="GO" id="GO:0005634">
    <property type="term" value="C:nucleus"/>
    <property type="evidence" value="ECO:0007669"/>
    <property type="project" value="TreeGrafter"/>
</dbReference>
<comment type="similarity">
    <text evidence="1">Belongs to the SNF2/RAD54 helicase family.</text>
</comment>
<dbReference type="SMART" id="SM00490">
    <property type="entry name" value="HELICc"/>
    <property type="match status" value="1"/>
</dbReference>
<dbReference type="Gene3D" id="1.20.120.850">
    <property type="entry name" value="SWI2/SNF2 ATPases, N-terminal domain"/>
    <property type="match status" value="1"/>
</dbReference>
<dbReference type="GO" id="GO:0015616">
    <property type="term" value="F:DNA translocase activity"/>
    <property type="evidence" value="ECO:0007669"/>
    <property type="project" value="TreeGrafter"/>
</dbReference>
<protein>
    <recommendedName>
        <fullName evidence="3">DNA repair and recombination protein RAD54-like</fullName>
    </recommendedName>
    <alternativeName>
        <fullName evidence="15">Protein okra</fullName>
    </alternativeName>
</protein>
<comment type="function">
    <text evidence="14">Involved in mitotic DNA repair and meiotic recombination. Functions in the recombinational DNA repair pathway. Essential for interhomolog gene conversion (GC), but may have a less important role in intersister GC than spn-A/Rad51. In the presence of DNA, spn-A/Rad51 enhances the ATPase activity of okr/Rad54.</text>
</comment>
<evidence type="ECO:0000256" key="13">
    <source>
        <dbReference type="ARBA" id="ARBA00023306"/>
    </source>
</evidence>
<dbReference type="InterPro" id="IPR050496">
    <property type="entry name" value="SNF2_RAD54_helicase_repair"/>
</dbReference>
<dbReference type="PANTHER" id="PTHR45629">
    <property type="entry name" value="SNF2/RAD54 FAMILY MEMBER"/>
    <property type="match status" value="1"/>
</dbReference>
<evidence type="ECO:0000256" key="5">
    <source>
        <dbReference type="ARBA" id="ARBA00022618"/>
    </source>
</evidence>
<dbReference type="PROSITE" id="PS51194">
    <property type="entry name" value="HELICASE_CTER"/>
    <property type="match status" value="1"/>
</dbReference>
<dbReference type="FunFam" id="3.40.50.10810:FF:000010">
    <property type="entry name" value="DNA repair and recombination protein RAD54-like"/>
    <property type="match status" value="1"/>
</dbReference>
<evidence type="ECO:0000256" key="7">
    <source>
        <dbReference type="ARBA" id="ARBA00022763"/>
    </source>
</evidence>
<dbReference type="Proteomes" id="UP000582659">
    <property type="component" value="Unassembled WGS sequence"/>
</dbReference>
<dbReference type="EMBL" id="CAJFCV020000001">
    <property type="protein sequence ID" value="CAG9083899.1"/>
    <property type="molecule type" value="Genomic_DNA"/>
</dbReference>
<keyword evidence="11" id="KW-0067">ATP-binding</keyword>
<dbReference type="InterPro" id="IPR049730">
    <property type="entry name" value="SNF2/RAD54-like_C"/>
</dbReference>
<dbReference type="Proteomes" id="UP000095284">
    <property type="component" value="Unplaced"/>
</dbReference>
<dbReference type="Gene3D" id="3.40.50.300">
    <property type="entry name" value="P-loop containing nucleotide triphosphate hydrolases"/>
    <property type="match status" value="1"/>
</dbReference>
<dbReference type="Proteomes" id="UP000659654">
    <property type="component" value="Unassembled WGS sequence"/>
</dbReference>
<dbReference type="Pfam" id="PF00271">
    <property type="entry name" value="Helicase_C"/>
    <property type="match status" value="1"/>
</dbReference>
<dbReference type="EMBL" id="CAJFDI010000001">
    <property type="protein sequence ID" value="CAD5209121.1"/>
    <property type="molecule type" value="Genomic_DNA"/>
</dbReference>
<evidence type="ECO:0000256" key="1">
    <source>
        <dbReference type="ARBA" id="ARBA00007025"/>
    </source>
</evidence>
<dbReference type="SMART" id="SM00487">
    <property type="entry name" value="DEXDc"/>
    <property type="match status" value="1"/>
</dbReference>
<evidence type="ECO:0000313" key="22">
    <source>
        <dbReference type="WBParaSite" id="BXY_1001700.1"/>
    </source>
</evidence>
<dbReference type="InterPro" id="IPR001650">
    <property type="entry name" value="Helicase_C-like"/>
</dbReference>
<keyword evidence="13" id="KW-0131">Cell cycle</keyword>
<accession>A0A1I7SAH0</accession>
<keyword evidence="6" id="KW-0547">Nucleotide-binding</keyword>
<dbReference type="PROSITE" id="PS51192">
    <property type="entry name" value="HELICASE_ATP_BIND_1"/>
    <property type="match status" value="1"/>
</dbReference>
<dbReference type="GO" id="GO:0007131">
    <property type="term" value="P:reciprocal meiotic recombination"/>
    <property type="evidence" value="ECO:0007669"/>
    <property type="project" value="TreeGrafter"/>
</dbReference>
<evidence type="ECO:0000256" key="8">
    <source>
        <dbReference type="ARBA" id="ARBA00022776"/>
    </source>
</evidence>
<keyword evidence="4" id="KW-0597">Phosphoprotein</keyword>
<evidence type="ECO:0000256" key="14">
    <source>
        <dbReference type="ARBA" id="ARBA00024776"/>
    </source>
</evidence>
<dbReference type="WBParaSite" id="BXY_1001700.1">
    <property type="protein sequence ID" value="BXY_1001700.1"/>
    <property type="gene ID" value="BXY_1001700"/>
</dbReference>
<reference evidence="19" key="2">
    <citation type="submission" date="2020-09" db="EMBL/GenBank/DDBJ databases">
        <authorList>
            <person name="Kikuchi T."/>
        </authorList>
    </citation>
    <scope>NUCLEOTIDE SEQUENCE</scope>
    <source>
        <strain evidence="19">Ka4C1</strain>
    </source>
</reference>
<evidence type="ECO:0000256" key="4">
    <source>
        <dbReference type="ARBA" id="ARBA00022553"/>
    </source>
</evidence>
<organism evidence="20 22">
    <name type="scientific">Bursaphelenchus xylophilus</name>
    <name type="common">Pinewood nematode worm</name>
    <name type="synonym">Aphelenchoides xylophilus</name>
    <dbReference type="NCBI Taxonomy" id="6326"/>
    <lineage>
        <taxon>Eukaryota</taxon>
        <taxon>Metazoa</taxon>
        <taxon>Ecdysozoa</taxon>
        <taxon>Nematoda</taxon>
        <taxon>Chromadorea</taxon>
        <taxon>Rhabditida</taxon>
        <taxon>Tylenchina</taxon>
        <taxon>Tylenchomorpha</taxon>
        <taxon>Aphelenchoidea</taxon>
        <taxon>Aphelenchoididae</taxon>
        <taxon>Bursaphelenchus</taxon>
    </lineage>
</organism>
<evidence type="ECO:0000259" key="17">
    <source>
        <dbReference type="PROSITE" id="PS51192"/>
    </source>
</evidence>
<dbReference type="GO" id="GO:0045003">
    <property type="term" value="P:double-strand break repair via synthesis-dependent strand annealing"/>
    <property type="evidence" value="ECO:0007669"/>
    <property type="project" value="TreeGrafter"/>
</dbReference>
<evidence type="ECO:0000256" key="16">
    <source>
        <dbReference type="SAM" id="MobiDB-lite"/>
    </source>
</evidence>
<evidence type="ECO:0000256" key="6">
    <source>
        <dbReference type="ARBA" id="ARBA00022741"/>
    </source>
</evidence>
<dbReference type="GO" id="GO:0016787">
    <property type="term" value="F:hydrolase activity"/>
    <property type="evidence" value="ECO:0007669"/>
    <property type="project" value="UniProtKB-KW"/>
</dbReference>
<evidence type="ECO:0000259" key="18">
    <source>
        <dbReference type="PROSITE" id="PS51194"/>
    </source>
</evidence>
<feature type="compositionally biased region" description="Acidic residues" evidence="16">
    <location>
        <begin position="41"/>
        <end position="52"/>
    </location>
</feature>
<evidence type="ECO:0000256" key="11">
    <source>
        <dbReference type="ARBA" id="ARBA00022840"/>
    </source>
</evidence>
<keyword evidence="10" id="KW-0347">Helicase</keyword>
<feature type="domain" description="Helicase C-terminal" evidence="18">
    <location>
        <begin position="490"/>
        <end position="644"/>
    </location>
</feature>
<dbReference type="AlphaFoldDB" id="A0A1I7SAH0"/>
<dbReference type="SUPFAM" id="SSF52540">
    <property type="entry name" value="P-loop containing nucleoside triphosphate hydrolases"/>
    <property type="match status" value="2"/>
</dbReference>
<name>A0A1I7SAH0_BURXY</name>
<dbReference type="eggNOG" id="KOG0390">
    <property type="taxonomic scope" value="Eukaryota"/>
</dbReference>
<keyword evidence="8" id="KW-0498">Mitosis</keyword>